<evidence type="ECO:0000256" key="13">
    <source>
        <dbReference type="ARBA" id="ARBA00023136"/>
    </source>
</evidence>
<dbReference type="GO" id="GO:0003827">
    <property type="term" value="F:alpha-1,3-mannosylglycoprotein 2-beta-N-acetylglucosaminyltransferase activity"/>
    <property type="evidence" value="ECO:0007669"/>
    <property type="project" value="UniProtKB-UniRule"/>
</dbReference>
<evidence type="ECO:0000256" key="8">
    <source>
        <dbReference type="ARBA" id="ARBA00022692"/>
    </source>
</evidence>
<gene>
    <name evidence="21" type="primary">EOG090X06K9</name>
</gene>
<dbReference type="GO" id="GO:0030145">
    <property type="term" value="F:manganese ion binding"/>
    <property type="evidence" value="ECO:0007669"/>
    <property type="project" value="UniProtKB-UniRule"/>
</dbReference>
<keyword evidence="9 20" id="KW-0479">Metal-binding</keyword>
<keyword evidence="11" id="KW-1133">Transmembrane helix</keyword>
<reference evidence="21" key="1">
    <citation type="submission" date="2018-08" db="EMBL/GenBank/DDBJ databases">
        <authorList>
            <person name="Cornetti L."/>
        </authorList>
    </citation>
    <scope>NUCLEOTIDE SEQUENCE</scope>
    <source>
        <strain evidence="21">DE-FRO-2-1</strain>
    </source>
</reference>
<protein>
    <recommendedName>
        <fullName evidence="17 20">Alpha-1,3-mannosyl-glycoprotein 2-beta-N-acetylglucosaminyltransferase</fullName>
        <shortName evidence="20">GNT-I</shortName>
        <shortName evidence="20">GlcNAc-T I</shortName>
        <ecNumber evidence="17 20">2.4.1.101</ecNumber>
    </recommendedName>
    <alternativeName>
        <fullName evidence="18 20">N-glycosyl-oligosaccharide-glycoprotein N-acetylglucosaminyltransferase I</fullName>
    </alternativeName>
</protein>
<evidence type="ECO:0000256" key="18">
    <source>
        <dbReference type="ARBA" id="ARBA00041712"/>
    </source>
</evidence>
<dbReference type="GO" id="GO:0000139">
    <property type="term" value="C:Golgi membrane"/>
    <property type="evidence" value="ECO:0007669"/>
    <property type="project" value="UniProtKB-SubCell"/>
</dbReference>
<evidence type="ECO:0000256" key="2">
    <source>
        <dbReference type="ARBA" id="ARBA00004556"/>
    </source>
</evidence>
<comment type="subcellular location">
    <subcellularLocation>
        <location evidence="2">Cytoplasm</location>
        <location evidence="2">Perinuclear region</location>
    </subcellularLocation>
    <subcellularLocation>
        <location evidence="1 20">Golgi apparatus membrane</location>
        <topology evidence="1 20">Single-pass type II membrane protein</topology>
    </subcellularLocation>
</comment>
<dbReference type="AlphaFoldDB" id="A0A4Y7NJF9"/>
<dbReference type="GO" id="GO:0006487">
    <property type="term" value="P:protein N-linked glycosylation"/>
    <property type="evidence" value="ECO:0007669"/>
    <property type="project" value="TreeGrafter"/>
</dbReference>
<dbReference type="UniPathway" id="UPA00378"/>
<comment type="similarity">
    <text evidence="4 20">Belongs to the glycosyltransferase 13 family.</text>
</comment>
<comment type="catalytic activity">
    <reaction evidence="19 20">
        <text>N(4)-(alpha-D-Man-(1-&gt;3)-[alpha-D-Man-(1-&gt;3)-[alpha-D-Man-(1-&gt;6)]-alpha-D-Man-(1-&gt;6)]-beta-D-Man-(1-&gt;4)-beta-D-GlcNAc-(1-&gt;4)-beta-D-GlcNAc)-L-asparaginyl-[protein] (N-glucan mannose isomer 5A1,2) + UDP-N-acetyl-alpha-D-glucosamine = N(4)-{beta-D-GlcNAc-(1-&gt;2)-alpha-D-Man-(1-&gt;3)-[alpha-D-Man-(1-&gt;3)-[alpha-D-Man-(1-&gt;6)]-alpha-D-Man-(1-&gt;6)]-beta-D-Man-(1-&gt;4)-beta-D-GlcNAc-(1-&gt;4)-beta-D-GlcNAc}-L-asparaginyl-[protein] + UDP + H(+)</text>
        <dbReference type="Rhea" id="RHEA:11456"/>
        <dbReference type="Rhea" id="RHEA-COMP:14367"/>
        <dbReference type="Rhea" id="RHEA-COMP:14368"/>
        <dbReference type="ChEBI" id="CHEBI:15378"/>
        <dbReference type="ChEBI" id="CHEBI:57705"/>
        <dbReference type="ChEBI" id="CHEBI:58223"/>
        <dbReference type="ChEBI" id="CHEBI:59087"/>
        <dbReference type="ChEBI" id="CHEBI:60625"/>
        <dbReference type="EC" id="2.4.1.101"/>
    </reaction>
</comment>
<accession>A0A4Y7NJF9</accession>
<keyword evidence="5" id="KW-0963">Cytoplasm</keyword>
<comment type="cofactor">
    <cofactor evidence="20">
        <name>Mn(2+)</name>
        <dbReference type="ChEBI" id="CHEBI:29035"/>
    </cofactor>
    <text evidence="20">The cofactor is mostly bound to the substrate.</text>
</comment>
<evidence type="ECO:0000313" key="21">
    <source>
        <dbReference type="EMBL" id="SVE93023.1"/>
    </source>
</evidence>
<evidence type="ECO:0000256" key="6">
    <source>
        <dbReference type="ARBA" id="ARBA00022676"/>
    </source>
</evidence>
<comment type="pathway">
    <text evidence="3 20">Protein modification; protein glycosylation.</text>
</comment>
<dbReference type="PANTHER" id="PTHR10468:SF0">
    <property type="entry name" value="ALPHA-1,3-MANNOSYL-GLYCOPROTEIN 2-BETA-N-ACETYLGLUCOSAMINYLTRANSFERASE"/>
    <property type="match status" value="1"/>
</dbReference>
<evidence type="ECO:0000256" key="12">
    <source>
        <dbReference type="ARBA" id="ARBA00023034"/>
    </source>
</evidence>
<dbReference type="GO" id="GO:0048471">
    <property type="term" value="C:perinuclear region of cytoplasm"/>
    <property type="evidence" value="ECO:0007669"/>
    <property type="project" value="UniProtKB-SubCell"/>
</dbReference>
<dbReference type="InterPro" id="IPR004139">
    <property type="entry name" value="Glyco_trans_13"/>
</dbReference>
<sequence>MKYKRLGLIVAFCFASWLLFSLVVFNENPPRKAESQEKKGSLLKYIEELESDISHQRNLHKVLVENLDRLRKNPKSPPEKVEDLKNVLANLGKLKPQNVVLKTPAEKLSQTGKPVLPILVFSCNRPDVRRNLDGLLKYRPDPEQFPIIVSQDCAHSTTAEIIRSYGSQVTHIQHPDQSEPDVPPGELKFKGYFKISRHYRWALHQIFRRFNHTAVIIVEDDLDIAPDFYSYFSTTYDLLLKDPTIWCISAWNDNGKASLVDMSQGSDILYRSDFFPGLGWMITKDLWDELEPKWPKSYWDDWMRRPEQRKERACIRPEISRTRTFGKIGVSNGLFFDKHLKYIKLNENPIDFSSRNLSYLIQSQYDKQFVQMVYSLPVVTATDVRTNFNLPDSGAVRITYHTKDAYKSAVKLLGLMDDFKSGVPRTGYRGIVSFFYKGRRVYLAPNANWKGYDLTWS</sequence>
<evidence type="ECO:0000256" key="4">
    <source>
        <dbReference type="ARBA" id="ARBA00006492"/>
    </source>
</evidence>
<evidence type="ECO:0000256" key="7">
    <source>
        <dbReference type="ARBA" id="ARBA00022679"/>
    </source>
</evidence>
<dbReference type="PANTHER" id="PTHR10468">
    <property type="entry name" value="PROTEIN O-LINKED-MANNOSE BETA-1,2-N-ACETYLGLUCOSAMINYLTRANSFERASE 1/ALPHA-1,3-MANNOSYL-GLYCOPROTEIN 2-BETA-N-ACETYLGLUCOSAMINYLTRANSFERASE"/>
    <property type="match status" value="1"/>
</dbReference>
<evidence type="ECO:0000256" key="1">
    <source>
        <dbReference type="ARBA" id="ARBA00004323"/>
    </source>
</evidence>
<evidence type="ECO:0000256" key="20">
    <source>
        <dbReference type="RuleBase" id="RU368119"/>
    </source>
</evidence>
<keyword evidence="8" id="KW-0812">Transmembrane</keyword>
<evidence type="ECO:0000256" key="15">
    <source>
        <dbReference type="ARBA" id="ARBA00023211"/>
    </source>
</evidence>
<dbReference type="Gene3D" id="3.10.180.20">
    <property type="entry name" value="N-Acetylglucosaminyltransferase I, Domain 2"/>
    <property type="match status" value="1"/>
</dbReference>
<dbReference type="Pfam" id="PF03071">
    <property type="entry name" value="GNT-I"/>
    <property type="match status" value="1"/>
</dbReference>
<keyword evidence="12 20" id="KW-0333">Golgi apparatus</keyword>
<evidence type="ECO:0000256" key="16">
    <source>
        <dbReference type="ARBA" id="ARBA00037706"/>
    </source>
</evidence>
<evidence type="ECO:0000256" key="3">
    <source>
        <dbReference type="ARBA" id="ARBA00004922"/>
    </source>
</evidence>
<evidence type="ECO:0000256" key="17">
    <source>
        <dbReference type="ARBA" id="ARBA00038949"/>
    </source>
</evidence>
<dbReference type="CDD" id="cd02514">
    <property type="entry name" value="GT13_GLCNAC-TI"/>
    <property type="match status" value="1"/>
</dbReference>
<keyword evidence="10 20" id="KW-0735">Signal-anchor</keyword>
<evidence type="ECO:0000256" key="11">
    <source>
        <dbReference type="ARBA" id="ARBA00022989"/>
    </source>
</evidence>
<name>A0A4Y7NJF9_9CRUS</name>
<evidence type="ECO:0000256" key="19">
    <source>
        <dbReference type="ARBA" id="ARBA00049421"/>
    </source>
</evidence>
<keyword evidence="7" id="KW-0808">Transferase</keyword>
<dbReference type="EC" id="2.4.1.101" evidence="17 20"/>
<dbReference type="EMBL" id="LR023404">
    <property type="protein sequence ID" value="SVE93023.1"/>
    <property type="molecule type" value="mRNA"/>
</dbReference>
<evidence type="ECO:0000256" key="5">
    <source>
        <dbReference type="ARBA" id="ARBA00022490"/>
    </source>
</evidence>
<dbReference type="InterPro" id="IPR029044">
    <property type="entry name" value="Nucleotide-diphossugar_trans"/>
</dbReference>
<keyword evidence="15 20" id="KW-0464">Manganese</keyword>
<keyword evidence="14" id="KW-1015">Disulfide bond</keyword>
<evidence type="ECO:0000256" key="9">
    <source>
        <dbReference type="ARBA" id="ARBA00022723"/>
    </source>
</evidence>
<keyword evidence="13" id="KW-0472">Membrane</keyword>
<dbReference type="SUPFAM" id="SSF53448">
    <property type="entry name" value="Nucleotide-diphospho-sugar transferases"/>
    <property type="match status" value="1"/>
</dbReference>
<comment type="function">
    <text evidence="16 20">Initiates complex N-linked carbohydrate formation. Essential for the conversion of high-mannose to hybrid and complex N-glycans.</text>
</comment>
<dbReference type="FunFam" id="3.90.550.10:FF:000055">
    <property type="entry name" value="Alpha-1,3-mannosyl-glycoprotein 2-beta-N-acetylglucosaminyltransferase"/>
    <property type="match status" value="1"/>
</dbReference>
<dbReference type="FunFam" id="3.10.180.20:FF:000001">
    <property type="entry name" value="alpha-1,3-mannosyl-glycoprotein 2-beta-N-acetylglucosaminyltransferase"/>
    <property type="match status" value="1"/>
</dbReference>
<proteinExistence type="evidence at transcript level"/>
<evidence type="ECO:0000256" key="14">
    <source>
        <dbReference type="ARBA" id="ARBA00023157"/>
    </source>
</evidence>
<dbReference type="Gene3D" id="3.90.550.10">
    <property type="entry name" value="Spore Coat Polysaccharide Biosynthesis Protein SpsA, Chain A"/>
    <property type="match status" value="1"/>
</dbReference>
<keyword evidence="6 20" id="KW-0328">Glycosyltransferase</keyword>
<organism evidence="21">
    <name type="scientific">Moina brachiata</name>
    <dbReference type="NCBI Taxonomy" id="675436"/>
    <lineage>
        <taxon>Eukaryota</taxon>
        <taxon>Metazoa</taxon>
        <taxon>Ecdysozoa</taxon>
        <taxon>Arthropoda</taxon>
        <taxon>Crustacea</taxon>
        <taxon>Branchiopoda</taxon>
        <taxon>Diplostraca</taxon>
        <taxon>Cladocera</taxon>
        <taxon>Anomopoda</taxon>
        <taxon>Moinidae</taxon>
        <taxon>Moina</taxon>
    </lineage>
</organism>
<evidence type="ECO:0000256" key="10">
    <source>
        <dbReference type="ARBA" id="ARBA00022968"/>
    </source>
</evidence>
<dbReference type="InterPro" id="IPR052261">
    <property type="entry name" value="Glycosyltransferase_13"/>
</dbReference>